<dbReference type="AlphaFoldDB" id="L1QEL2"/>
<dbReference type="RefSeq" id="WP_005213918.1">
    <property type="nucleotide sequence ID" value="NZ_KB291650.1"/>
</dbReference>
<comment type="caution">
    <text evidence="1">The sequence shown here is derived from an EMBL/GenBank/DDBJ whole genome shotgun (WGS) entry which is preliminary data.</text>
</comment>
<dbReference type="OrthoDB" id="1937284at2"/>
<name>L1QEL2_9CLOT</name>
<dbReference type="PATRIC" id="fig|545697.3.peg.2127"/>
<sequence length="132" mass="15493">MQESKIVNILNNNDLGDVEVLKKGKDFTLVNFYFDFDKDVLDAAKAFANEESNEEEFSSKWLNEYYFTYLYDFANDEVLDIIEEIIDETELEGEIMAIQMTEKTKDYVQFMALFSEENSDVVIEDVVREFLS</sequence>
<dbReference type="eggNOG" id="ENOG50331SK">
    <property type="taxonomic scope" value="Bacteria"/>
</dbReference>
<dbReference type="STRING" id="545697.HMPREF0216_02164"/>
<evidence type="ECO:0000313" key="2">
    <source>
        <dbReference type="Proteomes" id="UP000010420"/>
    </source>
</evidence>
<gene>
    <name evidence="1" type="ORF">HMPREF0216_02164</name>
</gene>
<dbReference type="Proteomes" id="UP000010420">
    <property type="component" value="Unassembled WGS sequence"/>
</dbReference>
<dbReference type="HOGENOM" id="CLU_1913428_0_0_9"/>
<accession>L1QEL2</accession>
<dbReference type="EMBL" id="AMEZ01000059">
    <property type="protein sequence ID" value="EKY26125.1"/>
    <property type="molecule type" value="Genomic_DNA"/>
</dbReference>
<protein>
    <submittedName>
        <fullName evidence="1">Uncharacterized protein</fullName>
    </submittedName>
</protein>
<reference evidence="1 2" key="1">
    <citation type="submission" date="2012-05" db="EMBL/GenBank/DDBJ databases">
        <authorList>
            <person name="Weinstock G."/>
            <person name="Sodergren E."/>
            <person name="Lobos E.A."/>
            <person name="Fulton L."/>
            <person name="Fulton R."/>
            <person name="Courtney L."/>
            <person name="Fronick C."/>
            <person name="O'Laughlin M."/>
            <person name="Godfrey J."/>
            <person name="Wilson R.M."/>
            <person name="Miner T."/>
            <person name="Farmer C."/>
            <person name="Delehaunty K."/>
            <person name="Cordes M."/>
            <person name="Minx P."/>
            <person name="Tomlinson C."/>
            <person name="Chen J."/>
            <person name="Wollam A."/>
            <person name="Pepin K.H."/>
            <person name="Bhonagiri V."/>
            <person name="Zhang X."/>
            <person name="Suruliraj S."/>
            <person name="Warren W."/>
            <person name="Mitreva M."/>
            <person name="Mardis E.R."/>
            <person name="Wilson R.K."/>
        </authorList>
    </citation>
    <scope>NUCLEOTIDE SEQUENCE [LARGE SCALE GENOMIC DNA]</scope>
    <source>
        <strain evidence="1 2">DSM 1785</strain>
    </source>
</reference>
<keyword evidence="2" id="KW-1185">Reference proteome</keyword>
<evidence type="ECO:0000313" key="1">
    <source>
        <dbReference type="EMBL" id="EKY26125.1"/>
    </source>
</evidence>
<proteinExistence type="predicted"/>
<organism evidence="1 2">
    <name type="scientific">Clostridium celatum DSM 1785</name>
    <dbReference type="NCBI Taxonomy" id="545697"/>
    <lineage>
        <taxon>Bacteria</taxon>
        <taxon>Bacillati</taxon>
        <taxon>Bacillota</taxon>
        <taxon>Clostridia</taxon>
        <taxon>Eubacteriales</taxon>
        <taxon>Clostridiaceae</taxon>
        <taxon>Clostridium</taxon>
    </lineage>
</organism>